<feature type="non-terminal residue" evidence="1">
    <location>
        <position position="150"/>
    </location>
</feature>
<dbReference type="AlphaFoldDB" id="X1P1P9"/>
<comment type="caution">
    <text evidence="1">The sequence shown here is derived from an EMBL/GenBank/DDBJ whole genome shotgun (WGS) entry which is preliminary data.</text>
</comment>
<gene>
    <name evidence="1" type="ORF">S06H3_57789</name>
</gene>
<reference evidence="1" key="1">
    <citation type="journal article" date="2014" name="Front. Microbiol.">
        <title>High frequency of phylogenetically diverse reductive dehalogenase-homologous genes in deep subseafloor sedimentary metagenomes.</title>
        <authorList>
            <person name="Kawai M."/>
            <person name="Futagami T."/>
            <person name="Toyoda A."/>
            <person name="Takaki Y."/>
            <person name="Nishi S."/>
            <person name="Hori S."/>
            <person name="Arai W."/>
            <person name="Tsubouchi T."/>
            <person name="Morono Y."/>
            <person name="Uchiyama I."/>
            <person name="Ito T."/>
            <person name="Fujiyama A."/>
            <person name="Inagaki F."/>
            <person name="Takami H."/>
        </authorList>
    </citation>
    <scope>NUCLEOTIDE SEQUENCE</scope>
    <source>
        <strain evidence="1">Expedition CK06-06</strain>
    </source>
</reference>
<organism evidence="1">
    <name type="scientific">marine sediment metagenome</name>
    <dbReference type="NCBI Taxonomy" id="412755"/>
    <lineage>
        <taxon>unclassified sequences</taxon>
        <taxon>metagenomes</taxon>
        <taxon>ecological metagenomes</taxon>
    </lineage>
</organism>
<accession>X1P1P9</accession>
<name>X1P1P9_9ZZZZ</name>
<protein>
    <submittedName>
        <fullName evidence="1">Uncharacterized protein</fullName>
    </submittedName>
</protein>
<proteinExistence type="predicted"/>
<dbReference type="EMBL" id="BARV01037341">
    <property type="protein sequence ID" value="GAI49813.1"/>
    <property type="molecule type" value="Genomic_DNA"/>
</dbReference>
<sequence>MKKLSLALICISLLLTLVIPTTAKAKPTKPTYLTKEDKLYQFQRPDRAWTKKGPDKFNDYHFVRRDRSTIYIGSRVYMTELEEFDLSAAQHSWIQGMGKKYKWTNLKIIDEAHTTIDEHPAFWSVTEFRGRDRARIKEKIYLLQGDKFYY</sequence>
<evidence type="ECO:0000313" key="1">
    <source>
        <dbReference type="EMBL" id="GAI49813.1"/>
    </source>
</evidence>